<name>A0A6A8EM76_KLEPN</name>
<dbReference type="RefSeq" id="WP_072140433.1">
    <property type="nucleotide sequence ID" value="NZ_BIJI01000003.1"/>
</dbReference>
<dbReference type="AlphaFoldDB" id="A0A6A8EM76"/>
<accession>A0A6A8EM76</accession>
<protein>
    <recommendedName>
        <fullName evidence="2">Error-prone repair protein UmuD</fullName>
    </recommendedName>
</protein>
<evidence type="ECO:0000313" key="1">
    <source>
        <dbReference type="EMBL" id="MRJ81589.1"/>
    </source>
</evidence>
<sequence>MGFPSPANDYVEQRLTVASLCRFDANCRVIETSAGYAVVDVSRRARQGDHVLISCSGNVQFAIVRGRSLITTEGEAIEGEALDDVVVEGVVTFLINRAYHHDDDQIPVI</sequence>
<organism evidence="1">
    <name type="scientific">Klebsiella pneumoniae</name>
    <dbReference type="NCBI Taxonomy" id="573"/>
    <lineage>
        <taxon>Bacteria</taxon>
        <taxon>Pseudomonadati</taxon>
        <taxon>Pseudomonadota</taxon>
        <taxon>Gammaproteobacteria</taxon>
        <taxon>Enterobacterales</taxon>
        <taxon>Enterobacteriaceae</taxon>
        <taxon>Klebsiella/Raoultella group</taxon>
        <taxon>Klebsiella</taxon>
        <taxon>Klebsiella pneumoniae complex</taxon>
    </lineage>
</organism>
<reference evidence="1" key="1">
    <citation type="submission" date="2019-10" db="EMBL/GenBank/DDBJ databases">
        <title>Molecular typing, antibiotic resistance determination and virulence profiling for 36 multidrug-resistant clinical Klebsiella pneumoniae isolates using second- and third-generation sequencing.</title>
        <authorList>
            <person name="Shelenkov A."/>
            <person name="Mikhaylova Y."/>
            <person name="Yanushevich Y."/>
            <person name="Samoilov A."/>
            <person name="Petrova L."/>
            <person name="Fomina V."/>
            <person name="Gusarov V."/>
            <person name="Zamyatin M."/>
            <person name="Shagin D."/>
        </authorList>
    </citation>
    <scope>NUCLEOTIDE SEQUENCE</scope>
    <source>
        <strain evidence="1">CriePir152</strain>
    </source>
</reference>
<gene>
    <name evidence="1" type="ORF">GJJ20_16720</name>
</gene>
<proteinExistence type="predicted"/>
<evidence type="ECO:0008006" key="2">
    <source>
        <dbReference type="Google" id="ProtNLM"/>
    </source>
</evidence>
<dbReference type="EMBL" id="WJVX01000018">
    <property type="protein sequence ID" value="MRJ81589.1"/>
    <property type="molecule type" value="Genomic_DNA"/>
</dbReference>
<comment type="caution">
    <text evidence="1">The sequence shown here is derived from an EMBL/GenBank/DDBJ whole genome shotgun (WGS) entry which is preliminary data.</text>
</comment>